<evidence type="ECO:0000256" key="1">
    <source>
        <dbReference type="SAM" id="SignalP"/>
    </source>
</evidence>
<accession>A0A9P4QXI2</accession>
<dbReference type="Proteomes" id="UP000799444">
    <property type="component" value="Unassembled WGS sequence"/>
</dbReference>
<sequence>MRLSPVFLAPTILNGLSVASPLQKRACPPFSGNFTIQQYQLYPENVDFDFNTCKLFIGQLWNASLGIYDPYTKKHETIEFAGISHNPLFHLGAVGVDRKSGLLSFIADYSMSFATNGADIAGTNWLMQMDLSTREVLYKINLTAVADGKYGGFQDVEQDPDGNVFIVGTWPGTLLKAKKGAKTEADVTPWYLPQHIVQTEKGIGGIATLGWMLLAQGDKSNQIWRFDMRAEKGTPVPVKITKGNHTFDQSDAIYLPPKYEGKVLLVAEDTVGISVFYSKDAAWVEAEYRGLVPIGDVPAGASIVTAAQVGDAVYKVVEPFGDEGLGGPGTAGNRTDFMFQDITAVVDALLK</sequence>
<proteinExistence type="predicted"/>
<dbReference type="EMBL" id="ML996163">
    <property type="protein sequence ID" value="KAF2733330.1"/>
    <property type="molecule type" value="Genomic_DNA"/>
</dbReference>
<protein>
    <submittedName>
        <fullName evidence="2">Uncharacterized protein</fullName>
    </submittedName>
</protein>
<name>A0A9P4QXI2_9PLEO</name>
<feature type="chain" id="PRO_5040505222" evidence="1">
    <location>
        <begin position="20"/>
        <end position="351"/>
    </location>
</feature>
<dbReference type="SUPFAM" id="SSF63829">
    <property type="entry name" value="Calcium-dependent phosphotriesterase"/>
    <property type="match status" value="1"/>
</dbReference>
<gene>
    <name evidence="2" type="ORF">EJ04DRAFT_605806</name>
</gene>
<comment type="caution">
    <text evidence="2">The sequence shown here is derived from an EMBL/GenBank/DDBJ whole genome shotgun (WGS) entry which is preliminary data.</text>
</comment>
<dbReference type="OrthoDB" id="4434395at2759"/>
<organism evidence="2 3">
    <name type="scientific">Polyplosphaeria fusca</name>
    <dbReference type="NCBI Taxonomy" id="682080"/>
    <lineage>
        <taxon>Eukaryota</taxon>
        <taxon>Fungi</taxon>
        <taxon>Dikarya</taxon>
        <taxon>Ascomycota</taxon>
        <taxon>Pezizomycotina</taxon>
        <taxon>Dothideomycetes</taxon>
        <taxon>Pleosporomycetidae</taxon>
        <taxon>Pleosporales</taxon>
        <taxon>Tetraplosphaeriaceae</taxon>
        <taxon>Polyplosphaeria</taxon>
    </lineage>
</organism>
<dbReference type="InterPro" id="IPR054550">
    <property type="entry name" value="Mala_s_1-like"/>
</dbReference>
<feature type="signal peptide" evidence="1">
    <location>
        <begin position="1"/>
        <end position="19"/>
    </location>
</feature>
<keyword evidence="1" id="KW-0732">Signal</keyword>
<dbReference type="CDD" id="cd12811">
    <property type="entry name" value="MALA"/>
    <property type="match status" value="1"/>
</dbReference>
<dbReference type="AlphaFoldDB" id="A0A9P4QXI2"/>
<keyword evidence="3" id="KW-1185">Reference proteome</keyword>
<evidence type="ECO:0000313" key="2">
    <source>
        <dbReference type="EMBL" id="KAF2733330.1"/>
    </source>
</evidence>
<reference evidence="2" key="1">
    <citation type="journal article" date="2020" name="Stud. Mycol.">
        <title>101 Dothideomycetes genomes: a test case for predicting lifestyles and emergence of pathogens.</title>
        <authorList>
            <person name="Haridas S."/>
            <person name="Albert R."/>
            <person name="Binder M."/>
            <person name="Bloem J."/>
            <person name="Labutti K."/>
            <person name="Salamov A."/>
            <person name="Andreopoulos B."/>
            <person name="Baker S."/>
            <person name="Barry K."/>
            <person name="Bills G."/>
            <person name="Bluhm B."/>
            <person name="Cannon C."/>
            <person name="Castanera R."/>
            <person name="Culley D."/>
            <person name="Daum C."/>
            <person name="Ezra D."/>
            <person name="Gonzalez J."/>
            <person name="Henrissat B."/>
            <person name="Kuo A."/>
            <person name="Liang C."/>
            <person name="Lipzen A."/>
            <person name="Lutzoni F."/>
            <person name="Magnuson J."/>
            <person name="Mondo S."/>
            <person name="Nolan M."/>
            <person name="Ohm R."/>
            <person name="Pangilinan J."/>
            <person name="Park H.-J."/>
            <person name="Ramirez L."/>
            <person name="Alfaro M."/>
            <person name="Sun H."/>
            <person name="Tritt A."/>
            <person name="Yoshinaga Y."/>
            <person name="Zwiers L.-H."/>
            <person name="Turgeon B."/>
            <person name="Goodwin S."/>
            <person name="Spatafora J."/>
            <person name="Crous P."/>
            <person name="Grigoriev I."/>
        </authorList>
    </citation>
    <scope>NUCLEOTIDE SEQUENCE</scope>
    <source>
        <strain evidence="2">CBS 125425</strain>
    </source>
</reference>
<evidence type="ECO:0000313" key="3">
    <source>
        <dbReference type="Proteomes" id="UP000799444"/>
    </source>
</evidence>